<evidence type="ECO:0000256" key="2">
    <source>
        <dbReference type="SAM" id="MobiDB-lite"/>
    </source>
</evidence>
<dbReference type="InterPro" id="IPR050767">
    <property type="entry name" value="Sel1_AlgK"/>
</dbReference>
<reference evidence="3 4" key="1">
    <citation type="journal article" date="2012" name="Genome Biol.">
        <title>Genome and low-iron response of an oceanic diatom adapted to chronic iron limitation.</title>
        <authorList>
            <person name="Lommer M."/>
            <person name="Specht M."/>
            <person name="Roy A.S."/>
            <person name="Kraemer L."/>
            <person name="Andreson R."/>
            <person name="Gutowska M.A."/>
            <person name="Wolf J."/>
            <person name="Bergner S.V."/>
            <person name="Schilhabel M.B."/>
            <person name="Klostermeier U.C."/>
            <person name="Beiko R.G."/>
            <person name="Rosenstiel P."/>
            <person name="Hippler M."/>
            <person name="Laroche J."/>
        </authorList>
    </citation>
    <scope>NUCLEOTIDE SEQUENCE [LARGE SCALE GENOMIC DNA]</scope>
    <source>
        <strain evidence="3 4">CCMP1005</strain>
    </source>
</reference>
<evidence type="ECO:0000313" key="3">
    <source>
        <dbReference type="EMBL" id="EJK48112.1"/>
    </source>
</evidence>
<organism evidence="3 4">
    <name type="scientific">Thalassiosira oceanica</name>
    <name type="common">Marine diatom</name>
    <dbReference type="NCBI Taxonomy" id="159749"/>
    <lineage>
        <taxon>Eukaryota</taxon>
        <taxon>Sar</taxon>
        <taxon>Stramenopiles</taxon>
        <taxon>Ochrophyta</taxon>
        <taxon>Bacillariophyta</taxon>
        <taxon>Coscinodiscophyceae</taxon>
        <taxon>Thalassiosirophycidae</taxon>
        <taxon>Thalassiosirales</taxon>
        <taxon>Thalassiosiraceae</taxon>
        <taxon>Thalassiosira</taxon>
    </lineage>
</organism>
<feature type="non-terminal residue" evidence="3">
    <location>
        <position position="388"/>
    </location>
</feature>
<dbReference type="InterPro" id="IPR006597">
    <property type="entry name" value="Sel1-like"/>
</dbReference>
<dbReference type="PANTHER" id="PTHR11102:SF160">
    <property type="entry name" value="ERAD-ASSOCIATED E3 UBIQUITIN-PROTEIN LIGASE COMPONENT HRD3"/>
    <property type="match status" value="1"/>
</dbReference>
<dbReference type="EMBL" id="AGNL01046257">
    <property type="protein sequence ID" value="EJK48112.1"/>
    <property type="molecule type" value="Genomic_DNA"/>
</dbReference>
<dbReference type="Proteomes" id="UP000266841">
    <property type="component" value="Unassembled WGS sequence"/>
</dbReference>
<sequence>MNPSLFALDASPCLFRLDHQEEAMCGGKEDQGAPAALHLPGASTGGPLPPVTEEELMNSGHELPEGYTCPLCCLPISLPLGKHSTLKTCCSKTVCNGCVLALHRRGMEKTSYYDGKKGVQQDVPRAIELWTKAANLGDLGAHFILGIMYCNGKGVEKDVARGIRHFQHAAMQGDPESRLMLGAHEYKNGNHQLAVRHCMISAKMGHEVSLNAIKDMFMKGHATKAQYAESLRGYQNALEETKSPQREEAKAFFNKMFTIDILDSGGTSRRALVYQSHELIAPLRKLPDLDGDNRQQVQHGEPPALLEGAAVLLLPSPPAILLKPGTAHLPVPRGPQPPEGGGQSPSSSSDGRNGRLLSARYDTLTDPLDCRVVPRRRRAAALAPSAAV</sequence>
<evidence type="ECO:0000256" key="1">
    <source>
        <dbReference type="ARBA" id="ARBA00038101"/>
    </source>
</evidence>
<feature type="region of interest" description="Disordered" evidence="2">
    <location>
        <begin position="324"/>
        <end position="360"/>
    </location>
</feature>
<protein>
    <recommendedName>
        <fullName evidence="5">RING-type domain-containing protein</fullName>
    </recommendedName>
</protein>
<gene>
    <name evidence="3" type="ORF">THAOC_33120</name>
</gene>
<dbReference type="SMART" id="SM00671">
    <property type="entry name" value="SEL1"/>
    <property type="match status" value="3"/>
</dbReference>
<dbReference type="AlphaFoldDB" id="K0RMZ3"/>
<dbReference type="InterPro" id="IPR011990">
    <property type="entry name" value="TPR-like_helical_dom_sf"/>
</dbReference>
<dbReference type="Gene3D" id="1.25.40.10">
    <property type="entry name" value="Tetratricopeptide repeat domain"/>
    <property type="match status" value="1"/>
</dbReference>
<comment type="caution">
    <text evidence="3">The sequence shown here is derived from an EMBL/GenBank/DDBJ whole genome shotgun (WGS) entry which is preliminary data.</text>
</comment>
<name>K0RMZ3_THAOC</name>
<accession>K0RMZ3</accession>
<proteinExistence type="inferred from homology"/>
<comment type="similarity">
    <text evidence="1">Belongs to the sel-1 family.</text>
</comment>
<evidence type="ECO:0008006" key="5">
    <source>
        <dbReference type="Google" id="ProtNLM"/>
    </source>
</evidence>
<dbReference type="Pfam" id="PF08238">
    <property type="entry name" value="Sel1"/>
    <property type="match status" value="2"/>
</dbReference>
<keyword evidence="4" id="KW-1185">Reference proteome</keyword>
<evidence type="ECO:0000313" key="4">
    <source>
        <dbReference type="Proteomes" id="UP000266841"/>
    </source>
</evidence>
<dbReference type="PANTHER" id="PTHR11102">
    <property type="entry name" value="SEL-1-LIKE PROTEIN"/>
    <property type="match status" value="1"/>
</dbReference>
<dbReference type="SUPFAM" id="SSF81901">
    <property type="entry name" value="HCP-like"/>
    <property type="match status" value="1"/>
</dbReference>